<evidence type="ECO:0000256" key="3">
    <source>
        <dbReference type="PROSITE-ProRule" id="PRU00284"/>
    </source>
</evidence>
<comment type="similarity">
    <text evidence="2">Belongs to the methyl-accepting chemotaxis (MCP) protein family.</text>
</comment>
<dbReference type="PANTHER" id="PTHR32089">
    <property type="entry name" value="METHYL-ACCEPTING CHEMOTAXIS PROTEIN MCPB"/>
    <property type="match status" value="1"/>
</dbReference>
<evidence type="ECO:0000256" key="4">
    <source>
        <dbReference type="SAM" id="Phobius"/>
    </source>
</evidence>
<dbReference type="Pfam" id="PF00672">
    <property type="entry name" value="HAMP"/>
    <property type="match status" value="1"/>
</dbReference>
<organism evidence="7 8">
    <name type="scientific">Treponema porcinum</name>
    <dbReference type="NCBI Taxonomy" id="261392"/>
    <lineage>
        <taxon>Bacteria</taxon>
        <taxon>Pseudomonadati</taxon>
        <taxon>Spirochaetota</taxon>
        <taxon>Spirochaetia</taxon>
        <taxon>Spirochaetales</taxon>
        <taxon>Treponemataceae</taxon>
        <taxon>Treponema</taxon>
    </lineage>
</organism>
<protein>
    <submittedName>
        <fullName evidence="7">Methyl-accepting chemotaxis protein</fullName>
    </submittedName>
</protein>
<reference evidence="7 8" key="1">
    <citation type="submission" date="2017-02" db="EMBL/GenBank/DDBJ databases">
        <authorList>
            <person name="Peterson S.W."/>
        </authorList>
    </citation>
    <scope>NUCLEOTIDE SEQUENCE [LARGE SCALE GENOMIC DNA]</scope>
    <source>
        <strain evidence="7 8">ATCC BAA-908</strain>
    </source>
</reference>
<evidence type="ECO:0000313" key="8">
    <source>
        <dbReference type="Proteomes" id="UP000190423"/>
    </source>
</evidence>
<dbReference type="EMBL" id="FUWG01000003">
    <property type="protein sequence ID" value="SJZ30271.1"/>
    <property type="molecule type" value="Genomic_DNA"/>
</dbReference>
<proteinExistence type="inferred from homology"/>
<keyword evidence="8" id="KW-1185">Reference proteome</keyword>
<dbReference type="GO" id="GO:0016020">
    <property type="term" value="C:membrane"/>
    <property type="evidence" value="ECO:0007669"/>
    <property type="project" value="InterPro"/>
</dbReference>
<dbReference type="PANTHER" id="PTHR32089:SF112">
    <property type="entry name" value="LYSOZYME-LIKE PROTEIN-RELATED"/>
    <property type="match status" value="1"/>
</dbReference>
<dbReference type="STRING" id="261392.SAMN02745149_00419"/>
<dbReference type="Pfam" id="PF00015">
    <property type="entry name" value="MCPsignal"/>
    <property type="match status" value="1"/>
</dbReference>
<keyword evidence="4" id="KW-0812">Transmembrane</keyword>
<feature type="transmembrane region" description="Helical" evidence="4">
    <location>
        <begin position="158"/>
        <end position="179"/>
    </location>
</feature>
<dbReference type="SUPFAM" id="SSF58104">
    <property type="entry name" value="Methyl-accepting chemotaxis protein (MCP) signaling domain"/>
    <property type="match status" value="1"/>
</dbReference>
<dbReference type="Gene3D" id="1.10.287.950">
    <property type="entry name" value="Methyl-accepting chemotaxis protein"/>
    <property type="match status" value="1"/>
</dbReference>
<dbReference type="AlphaFoldDB" id="A0A1T4JJE7"/>
<dbReference type="Gene3D" id="3.30.450.20">
    <property type="entry name" value="PAS domain"/>
    <property type="match status" value="1"/>
</dbReference>
<dbReference type="PROSITE" id="PS50111">
    <property type="entry name" value="CHEMOTAXIS_TRANSDUC_2"/>
    <property type="match status" value="1"/>
</dbReference>
<evidence type="ECO:0000313" key="7">
    <source>
        <dbReference type="EMBL" id="SJZ30271.1"/>
    </source>
</evidence>
<evidence type="ECO:0000256" key="1">
    <source>
        <dbReference type="ARBA" id="ARBA00023224"/>
    </source>
</evidence>
<evidence type="ECO:0000259" key="5">
    <source>
        <dbReference type="PROSITE" id="PS50111"/>
    </source>
</evidence>
<dbReference type="SMART" id="SM00283">
    <property type="entry name" value="MA"/>
    <property type="match status" value="1"/>
</dbReference>
<dbReference type="GO" id="GO:0004888">
    <property type="term" value="F:transmembrane signaling receptor activity"/>
    <property type="evidence" value="ECO:0007669"/>
    <property type="project" value="InterPro"/>
</dbReference>
<dbReference type="GO" id="GO:0007165">
    <property type="term" value="P:signal transduction"/>
    <property type="evidence" value="ECO:0007669"/>
    <property type="project" value="UniProtKB-KW"/>
</dbReference>
<keyword evidence="4" id="KW-0472">Membrane</keyword>
<feature type="domain" description="Methyl-accepting transducer" evidence="5">
    <location>
        <begin position="280"/>
        <end position="502"/>
    </location>
</feature>
<evidence type="ECO:0000256" key="2">
    <source>
        <dbReference type="ARBA" id="ARBA00029447"/>
    </source>
</evidence>
<dbReference type="Proteomes" id="UP000190423">
    <property type="component" value="Unassembled WGS sequence"/>
</dbReference>
<dbReference type="PRINTS" id="PR00260">
    <property type="entry name" value="CHEMTRNSDUCR"/>
</dbReference>
<keyword evidence="4" id="KW-1133">Transmembrane helix</keyword>
<accession>A0A1T4JJE7</accession>
<dbReference type="SMART" id="SM00304">
    <property type="entry name" value="HAMP"/>
    <property type="match status" value="1"/>
</dbReference>
<dbReference type="CDD" id="cd06225">
    <property type="entry name" value="HAMP"/>
    <property type="match status" value="1"/>
</dbReference>
<dbReference type="InterPro" id="IPR003660">
    <property type="entry name" value="HAMP_dom"/>
</dbReference>
<dbReference type="GO" id="GO:0006935">
    <property type="term" value="P:chemotaxis"/>
    <property type="evidence" value="ECO:0007669"/>
    <property type="project" value="InterPro"/>
</dbReference>
<name>A0A1T4JJE7_TREPO</name>
<dbReference type="Gene3D" id="6.10.340.10">
    <property type="match status" value="1"/>
</dbReference>
<evidence type="ECO:0000259" key="6">
    <source>
        <dbReference type="PROSITE" id="PS50885"/>
    </source>
</evidence>
<feature type="domain" description="HAMP" evidence="6">
    <location>
        <begin position="179"/>
        <end position="233"/>
    </location>
</feature>
<dbReference type="PROSITE" id="PS50885">
    <property type="entry name" value="HAMP"/>
    <property type="match status" value="1"/>
</dbReference>
<keyword evidence="1 3" id="KW-0807">Transducer</keyword>
<dbReference type="InterPro" id="IPR004090">
    <property type="entry name" value="Chemotax_Me-accpt_rcpt"/>
</dbReference>
<sequence>MPKRTTTFIRHIWLSLRLTGKLSTFYALPVYDYSEKQIGVVVAVIDSLKLCSTVSDVVIGKQSHPYVINRTTGKYVAHSDITFLKEEKGLYDDLPPEMKSVVEGIKAGNSSSLFCRDKATGKEFCVSYEPVGGNTDWVVVCSAPAEDFLAEIVQLRNLAVLFVIIFTVISVLIVSSIVMKSLRPVGVLKDSIRTIASGHADLTSRIDISSNDEIGEVVSGFNEFTAKLQDIVSGVKEAKEELLVSDASLQEKTDAANSSISHIISNLDAVNGEISNQAECVDNTVESVRQIAGTISSLDSLVQIQASGTENASAAVEQMVGNIQSVNNSVERMSELFNRLLEDAQTGSGKQSDVSSQITDIAKQSEMLQEANAVIASIAEQTNLLAMNAAIEAAHAGDAGKGFSVVADEIRKLSETSSSQSKNIGEQLKLIKDSIQNVVVASDESNVSFISVVQDIKETNRLMQEIKNAMAEQQVGSSQISEAVIAMKESAGKVREESVRMSGQNKSVLDGVQRLKDVTGVMNGKISDMENEIEAVSGSGKDLAEIASVMSSSIQNIGNRIDEFKV</sequence>
<dbReference type="InterPro" id="IPR004089">
    <property type="entry name" value="MCPsignal_dom"/>
</dbReference>
<gene>
    <name evidence="7" type="ORF">SAMN02745149_00419</name>
</gene>